<gene>
    <name evidence="1" type="ORF">L2E82_28867</name>
</gene>
<dbReference type="EMBL" id="CM042013">
    <property type="protein sequence ID" value="KAI3738744.1"/>
    <property type="molecule type" value="Genomic_DNA"/>
</dbReference>
<evidence type="ECO:0000313" key="2">
    <source>
        <dbReference type="Proteomes" id="UP001055811"/>
    </source>
</evidence>
<protein>
    <submittedName>
        <fullName evidence="1">Uncharacterized protein</fullName>
    </submittedName>
</protein>
<name>A0ACB9CWP9_CICIN</name>
<reference evidence="2" key="1">
    <citation type="journal article" date="2022" name="Mol. Ecol. Resour.">
        <title>The genomes of chicory, endive, great burdock and yacon provide insights into Asteraceae palaeo-polyploidization history and plant inulin production.</title>
        <authorList>
            <person name="Fan W."/>
            <person name="Wang S."/>
            <person name="Wang H."/>
            <person name="Wang A."/>
            <person name="Jiang F."/>
            <person name="Liu H."/>
            <person name="Zhao H."/>
            <person name="Xu D."/>
            <person name="Zhang Y."/>
        </authorList>
    </citation>
    <scope>NUCLEOTIDE SEQUENCE [LARGE SCALE GENOMIC DNA]</scope>
    <source>
        <strain evidence="2">cv. Punajuju</strain>
    </source>
</reference>
<evidence type="ECO:0000313" key="1">
    <source>
        <dbReference type="EMBL" id="KAI3738744.1"/>
    </source>
</evidence>
<organism evidence="1 2">
    <name type="scientific">Cichorium intybus</name>
    <name type="common">Chicory</name>
    <dbReference type="NCBI Taxonomy" id="13427"/>
    <lineage>
        <taxon>Eukaryota</taxon>
        <taxon>Viridiplantae</taxon>
        <taxon>Streptophyta</taxon>
        <taxon>Embryophyta</taxon>
        <taxon>Tracheophyta</taxon>
        <taxon>Spermatophyta</taxon>
        <taxon>Magnoliopsida</taxon>
        <taxon>eudicotyledons</taxon>
        <taxon>Gunneridae</taxon>
        <taxon>Pentapetalae</taxon>
        <taxon>asterids</taxon>
        <taxon>campanulids</taxon>
        <taxon>Asterales</taxon>
        <taxon>Asteraceae</taxon>
        <taxon>Cichorioideae</taxon>
        <taxon>Cichorieae</taxon>
        <taxon>Cichoriinae</taxon>
        <taxon>Cichorium</taxon>
    </lineage>
</organism>
<keyword evidence="2" id="KW-1185">Reference proteome</keyword>
<sequence>MLKPQVSHLYGHQSPAPPLATRGYKNFIADDGSGDSSGSLSSFTSLNTLAFPAKHQSFFRSRRHTRNSVNQIKAGFGESSTAGVIKTINLKAVITVQMTVGGVLSSLSLTRALDDIGDLLGKSLCLELVAAEVDPSKCACRCCGV</sequence>
<proteinExistence type="predicted"/>
<dbReference type="Proteomes" id="UP001055811">
    <property type="component" value="Linkage Group LG05"/>
</dbReference>
<comment type="caution">
    <text evidence="1">The sequence shown here is derived from an EMBL/GenBank/DDBJ whole genome shotgun (WGS) entry which is preliminary data.</text>
</comment>
<reference evidence="1 2" key="2">
    <citation type="journal article" date="2022" name="Mol. Ecol. Resour.">
        <title>The genomes of chicory, endive, great burdock and yacon provide insights into Asteraceae paleo-polyploidization history and plant inulin production.</title>
        <authorList>
            <person name="Fan W."/>
            <person name="Wang S."/>
            <person name="Wang H."/>
            <person name="Wang A."/>
            <person name="Jiang F."/>
            <person name="Liu H."/>
            <person name="Zhao H."/>
            <person name="Xu D."/>
            <person name="Zhang Y."/>
        </authorList>
    </citation>
    <scope>NUCLEOTIDE SEQUENCE [LARGE SCALE GENOMIC DNA]</scope>
    <source>
        <strain evidence="2">cv. Punajuju</strain>
        <tissue evidence="1">Leaves</tissue>
    </source>
</reference>
<accession>A0ACB9CWP9</accession>